<dbReference type="InterPro" id="IPR013106">
    <property type="entry name" value="Ig_V-set"/>
</dbReference>
<keyword evidence="4" id="KW-0391">Immunity</keyword>
<keyword evidence="9" id="KW-1133">Transmembrane helix</keyword>
<dbReference type="STRING" id="48701.ENSPMEP00000034960"/>
<dbReference type="InterPro" id="IPR007110">
    <property type="entry name" value="Ig-like_dom"/>
</dbReference>
<dbReference type="AlphaFoldDB" id="A0A3B3Z6H9"/>
<dbReference type="InterPro" id="IPR003599">
    <property type="entry name" value="Ig_sub"/>
</dbReference>
<reference evidence="12" key="1">
    <citation type="submission" date="2025-08" db="UniProtKB">
        <authorList>
            <consortium name="Ensembl"/>
        </authorList>
    </citation>
    <scope>IDENTIFICATION</scope>
</reference>
<keyword evidence="3 10" id="KW-0732">Signal</keyword>
<dbReference type="RefSeq" id="XP_014847026.1">
    <property type="nucleotide sequence ID" value="XM_014991540.1"/>
</dbReference>
<dbReference type="OrthoDB" id="6370831at2759"/>
<keyword evidence="2" id="KW-1003">Cell membrane</keyword>
<protein>
    <recommendedName>
        <fullName evidence="11">Ig-like domain-containing protein</fullName>
    </recommendedName>
</protein>
<feature type="region of interest" description="Disordered" evidence="8">
    <location>
        <begin position="279"/>
        <end position="300"/>
    </location>
</feature>
<reference evidence="12" key="2">
    <citation type="submission" date="2025-09" db="UniProtKB">
        <authorList>
            <consortium name="Ensembl"/>
        </authorList>
    </citation>
    <scope>IDENTIFICATION</scope>
</reference>
<keyword evidence="5 9" id="KW-0472">Membrane</keyword>
<evidence type="ECO:0000256" key="2">
    <source>
        <dbReference type="ARBA" id="ARBA00022475"/>
    </source>
</evidence>
<evidence type="ECO:0000256" key="9">
    <source>
        <dbReference type="SAM" id="Phobius"/>
    </source>
</evidence>
<evidence type="ECO:0000256" key="7">
    <source>
        <dbReference type="ARBA" id="ARBA00023180"/>
    </source>
</evidence>
<dbReference type="Pfam" id="PF07686">
    <property type="entry name" value="V-set"/>
    <property type="match status" value="1"/>
</dbReference>
<comment type="subcellular location">
    <subcellularLocation>
        <location evidence="1">Cell membrane</location>
    </subcellularLocation>
</comment>
<dbReference type="InterPro" id="IPR052051">
    <property type="entry name" value="TCR_complex_component"/>
</dbReference>
<feature type="chain" id="PRO_5017350521" description="Ig-like domain-containing protein" evidence="10">
    <location>
        <begin position="20"/>
        <end position="332"/>
    </location>
</feature>
<dbReference type="Ensembl" id="ENSPMET00000030790.1">
    <property type="protein sequence ID" value="ENSPMEP00000034960.1"/>
    <property type="gene ID" value="ENSPMEG00000024315.1"/>
</dbReference>
<evidence type="ECO:0000256" key="10">
    <source>
        <dbReference type="SAM" id="SignalP"/>
    </source>
</evidence>
<dbReference type="GO" id="GO:0009617">
    <property type="term" value="P:response to bacterium"/>
    <property type="evidence" value="ECO:0007669"/>
    <property type="project" value="TreeGrafter"/>
</dbReference>
<dbReference type="Gene3D" id="2.60.40.10">
    <property type="entry name" value="Immunoglobulins"/>
    <property type="match status" value="2"/>
</dbReference>
<organism evidence="12 13">
    <name type="scientific">Poecilia mexicana</name>
    <dbReference type="NCBI Taxonomy" id="48701"/>
    <lineage>
        <taxon>Eukaryota</taxon>
        <taxon>Metazoa</taxon>
        <taxon>Chordata</taxon>
        <taxon>Craniata</taxon>
        <taxon>Vertebrata</taxon>
        <taxon>Euteleostomi</taxon>
        <taxon>Actinopterygii</taxon>
        <taxon>Neopterygii</taxon>
        <taxon>Teleostei</taxon>
        <taxon>Neoteleostei</taxon>
        <taxon>Acanthomorphata</taxon>
        <taxon>Ovalentaria</taxon>
        <taxon>Atherinomorphae</taxon>
        <taxon>Cyprinodontiformes</taxon>
        <taxon>Poeciliidae</taxon>
        <taxon>Poeciliinae</taxon>
        <taxon>Poecilia</taxon>
    </lineage>
</organism>
<keyword evidence="13" id="KW-1185">Reference proteome</keyword>
<dbReference type="PROSITE" id="PS50835">
    <property type="entry name" value="IG_LIKE"/>
    <property type="match status" value="2"/>
</dbReference>
<keyword evidence="6" id="KW-1015">Disulfide bond</keyword>
<evidence type="ECO:0000256" key="4">
    <source>
        <dbReference type="ARBA" id="ARBA00022859"/>
    </source>
</evidence>
<evidence type="ECO:0000313" key="12">
    <source>
        <dbReference type="Ensembl" id="ENSPMEP00000034960.1"/>
    </source>
</evidence>
<evidence type="ECO:0000256" key="8">
    <source>
        <dbReference type="SAM" id="MobiDB-lite"/>
    </source>
</evidence>
<dbReference type="GeneID" id="106920506"/>
<keyword evidence="9" id="KW-0812">Transmembrane</keyword>
<keyword evidence="7" id="KW-0325">Glycoprotein</keyword>
<dbReference type="GO" id="GO:0005886">
    <property type="term" value="C:plasma membrane"/>
    <property type="evidence" value="ECO:0007669"/>
    <property type="project" value="UniProtKB-SubCell"/>
</dbReference>
<dbReference type="SUPFAM" id="SSF48726">
    <property type="entry name" value="Immunoglobulin"/>
    <property type="match status" value="2"/>
</dbReference>
<feature type="domain" description="Ig-like" evidence="11">
    <location>
        <begin position="142"/>
        <end position="237"/>
    </location>
</feature>
<evidence type="ECO:0000313" key="13">
    <source>
        <dbReference type="Proteomes" id="UP000261480"/>
    </source>
</evidence>
<accession>A0A3B3Z6H9</accession>
<feature type="transmembrane region" description="Helical" evidence="9">
    <location>
        <begin position="246"/>
        <end position="270"/>
    </location>
</feature>
<feature type="compositionally biased region" description="Polar residues" evidence="8">
    <location>
        <begin position="281"/>
        <end position="300"/>
    </location>
</feature>
<dbReference type="KEGG" id="pmei:106920506"/>
<evidence type="ECO:0000256" key="1">
    <source>
        <dbReference type="ARBA" id="ARBA00004236"/>
    </source>
</evidence>
<feature type="domain" description="Ig-like" evidence="11">
    <location>
        <begin position="37"/>
        <end position="133"/>
    </location>
</feature>
<evidence type="ECO:0000259" key="11">
    <source>
        <dbReference type="PROSITE" id="PS50835"/>
    </source>
</evidence>
<dbReference type="GO" id="GO:0002376">
    <property type="term" value="P:immune system process"/>
    <property type="evidence" value="ECO:0007669"/>
    <property type="project" value="UniProtKB-KW"/>
</dbReference>
<dbReference type="InterPro" id="IPR036179">
    <property type="entry name" value="Ig-like_dom_sf"/>
</dbReference>
<dbReference type="PANTHER" id="PTHR19433">
    <property type="entry name" value="T-CELL RECEPTOR ALPHA CHAIN V REGION-RELATED"/>
    <property type="match status" value="1"/>
</dbReference>
<feature type="signal peptide" evidence="10">
    <location>
        <begin position="1"/>
        <end position="19"/>
    </location>
</feature>
<dbReference type="InterPro" id="IPR013783">
    <property type="entry name" value="Ig-like_fold"/>
</dbReference>
<sequence length="332" mass="36755">MTSRTLALYAATLLVVTMAHLTDLTQRSPLVYSVDVGNNAVLQCLCQDDSAVMFYWYKQILGQEPKLMCTLYKHTNTAVFKEEFNNSRFSLDTGNHRNVVLKISDVKISDAATFHCVRSNLNDYEFCEGTTLSVKGSGSTIETLVHQSESENIKQGDSVSLKCMVQTGSCGGQHSAYWFRNSEESHPGLIYTQENRSDPSTQTHTCVYNMPMKDPNGTYCAVASCGEILFGNRTKLDSDGEGFSLVLVYLLSGALTFTTLLAATLAFSVFKMNKRQHADSTEISSTTPYPNMQESQDGENLQYASVSHQKTNIGRTKTDGAFRECVYSSVKL</sequence>
<evidence type="ECO:0000256" key="6">
    <source>
        <dbReference type="ARBA" id="ARBA00023157"/>
    </source>
</evidence>
<evidence type="ECO:0000256" key="3">
    <source>
        <dbReference type="ARBA" id="ARBA00022729"/>
    </source>
</evidence>
<dbReference type="PANTHER" id="PTHR19433:SF127">
    <property type="entry name" value="NITR9"/>
    <property type="match status" value="1"/>
</dbReference>
<proteinExistence type="predicted"/>
<dbReference type="Proteomes" id="UP000261480">
    <property type="component" value="Unplaced"/>
</dbReference>
<dbReference type="SMART" id="SM00409">
    <property type="entry name" value="IG"/>
    <property type="match status" value="2"/>
</dbReference>
<name>A0A3B3Z6H9_9TELE</name>
<evidence type="ECO:0000256" key="5">
    <source>
        <dbReference type="ARBA" id="ARBA00023136"/>
    </source>
</evidence>